<dbReference type="PROSITE" id="PS00972">
    <property type="entry name" value="USP_1"/>
    <property type="match status" value="1"/>
</dbReference>
<dbReference type="GO" id="GO:0006508">
    <property type="term" value="P:proteolysis"/>
    <property type="evidence" value="ECO:0007669"/>
    <property type="project" value="UniProtKB-KW"/>
</dbReference>
<dbReference type="InterPro" id="IPR028889">
    <property type="entry name" value="USP"/>
</dbReference>
<dbReference type="Pfam" id="PF00443">
    <property type="entry name" value="UCH"/>
    <property type="match status" value="1"/>
</dbReference>
<evidence type="ECO:0000256" key="8">
    <source>
        <dbReference type="SAM" id="MobiDB-lite"/>
    </source>
</evidence>
<evidence type="ECO:0000256" key="3">
    <source>
        <dbReference type="ARBA" id="ARBA00022670"/>
    </source>
</evidence>
<dbReference type="PANTHER" id="PTHR24006:SF758">
    <property type="entry name" value="UBIQUITIN CARBOXYL-TERMINAL HYDROLASE 36"/>
    <property type="match status" value="1"/>
</dbReference>
<organism evidence="10 11">
    <name type="scientific">Blepharisma stoltei</name>
    <dbReference type="NCBI Taxonomy" id="1481888"/>
    <lineage>
        <taxon>Eukaryota</taxon>
        <taxon>Sar</taxon>
        <taxon>Alveolata</taxon>
        <taxon>Ciliophora</taxon>
        <taxon>Postciliodesmatophora</taxon>
        <taxon>Heterotrichea</taxon>
        <taxon>Heterotrichida</taxon>
        <taxon>Blepharismidae</taxon>
        <taxon>Blepharisma</taxon>
    </lineage>
</organism>
<reference evidence="10" key="1">
    <citation type="submission" date="2021-09" db="EMBL/GenBank/DDBJ databases">
        <authorList>
            <consortium name="AG Swart"/>
            <person name="Singh M."/>
            <person name="Singh A."/>
            <person name="Seah K."/>
            <person name="Emmerich C."/>
        </authorList>
    </citation>
    <scope>NUCLEOTIDE SEQUENCE</scope>
    <source>
        <strain evidence="10">ATCC30299</strain>
    </source>
</reference>
<comment type="caution">
    <text evidence="10">The sequence shown here is derived from an EMBL/GenBank/DDBJ whole genome shotgun (WGS) entry which is preliminary data.</text>
</comment>
<feature type="region of interest" description="Disordered" evidence="8">
    <location>
        <begin position="414"/>
        <end position="440"/>
    </location>
</feature>
<evidence type="ECO:0000256" key="2">
    <source>
        <dbReference type="ARBA" id="ARBA00009085"/>
    </source>
</evidence>
<dbReference type="PANTHER" id="PTHR24006">
    <property type="entry name" value="UBIQUITIN CARBOXYL-TERMINAL HYDROLASE"/>
    <property type="match status" value="1"/>
</dbReference>
<proteinExistence type="inferred from homology"/>
<dbReference type="AlphaFoldDB" id="A0AAU9J3U1"/>
<dbReference type="Proteomes" id="UP001162131">
    <property type="component" value="Unassembled WGS sequence"/>
</dbReference>
<dbReference type="InterPro" id="IPR038765">
    <property type="entry name" value="Papain-like_cys_pep_sf"/>
</dbReference>
<dbReference type="InterPro" id="IPR018200">
    <property type="entry name" value="USP_CS"/>
</dbReference>
<evidence type="ECO:0000256" key="1">
    <source>
        <dbReference type="ARBA" id="ARBA00000707"/>
    </source>
</evidence>
<keyword evidence="5 7" id="KW-0378">Hydrolase</keyword>
<dbReference type="GO" id="GO:0005634">
    <property type="term" value="C:nucleus"/>
    <property type="evidence" value="ECO:0007669"/>
    <property type="project" value="TreeGrafter"/>
</dbReference>
<accession>A0AAU9J3U1</accession>
<feature type="domain" description="USP" evidence="9">
    <location>
        <begin position="47"/>
        <end position="317"/>
    </location>
</feature>
<sequence>MTENSLWQEEQLLPRRIKFEAANQVSSSPTNENSQLLKWKSKQGVSTGFKNLGNTCFLNSTLQCLLYTPPIQNVKHQCNKVFCVLCALKKLFTSRSNIPEEFLRNIPRFGRQFSLGRQEDAHELLRFLVNRLGPNDFIQSTFGGTLRSKVQCQTCQYESLTYEPYLDLSLEVISSDLEKCLAHFCRKEKLDGPNKYFCERCKAKMPATKQYTIKTAPMILTLHLKRFTNTGKKDMRQVKFPEKLSIDPFLLLKGESDYQLYAVLIHVGYTCRSGHYYAFLKAPNDMWYEANDSSISQASFSRVINHSSAYILFYKRNCITKQIESPTSTAETSVPEDTSIFHIHEKLEVKDVPQKQKSENFLPFKRENNNYKNEPKMMKVRPINYENGEFKSIWKRDDAPLGYVKDEYDRKLDIGKRKKKKNKNKKKMHKNIWNQVRFRH</sequence>
<keyword evidence="6 7" id="KW-0788">Thiol protease</keyword>
<keyword evidence="11" id="KW-1185">Reference proteome</keyword>
<evidence type="ECO:0000256" key="7">
    <source>
        <dbReference type="RuleBase" id="RU366025"/>
    </source>
</evidence>
<dbReference type="EMBL" id="CAJZBQ010000021">
    <property type="protein sequence ID" value="CAG9318612.1"/>
    <property type="molecule type" value="Genomic_DNA"/>
</dbReference>
<keyword evidence="3 7" id="KW-0645">Protease</keyword>
<dbReference type="InterPro" id="IPR050164">
    <property type="entry name" value="Peptidase_C19"/>
</dbReference>
<dbReference type="SUPFAM" id="SSF54001">
    <property type="entry name" value="Cysteine proteinases"/>
    <property type="match status" value="1"/>
</dbReference>
<evidence type="ECO:0000313" key="11">
    <source>
        <dbReference type="Proteomes" id="UP001162131"/>
    </source>
</evidence>
<dbReference type="InterPro" id="IPR001394">
    <property type="entry name" value="Peptidase_C19_UCH"/>
</dbReference>
<gene>
    <name evidence="10" type="ORF">BSTOLATCC_MIC21986</name>
</gene>
<evidence type="ECO:0000259" key="9">
    <source>
        <dbReference type="PROSITE" id="PS50235"/>
    </source>
</evidence>
<dbReference type="PROSITE" id="PS00973">
    <property type="entry name" value="USP_2"/>
    <property type="match status" value="1"/>
</dbReference>
<name>A0AAU9J3U1_9CILI</name>
<evidence type="ECO:0000256" key="5">
    <source>
        <dbReference type="ARBA" id="ARBA00022801"/>
    </source>
</evidence>
<dbReference type="EC" id="3.4.19.12" evidence="7"/>
<dbReference type="PROSITE" id="PS50235">
    <property type="entry name" value="USP_3"/>
    <property type="match status" value="1"/>
</dbReference>
<dbReference type="Gene3D" id="3.90.70.10">
    <property type="entry name" value="Cysteine proteinases"/>
    <property type="match status" value="1"/>
</dbReference>
<evidence type="ECO:0000256" key="6">
    <source>
        <dbReference type="ARBA" id="ARBA00022807"/>
    </source>
</evidence>
<comment type="similarity">
    <text evidence="2 7">Belongs to the peptidase C19 family.</text>
</comment>
<dbReference type="GO" id="GO:0005829">
    <property type="term" value="C:cytosol"/>
    <property type="evidence" value="ECO:0007669"/>
    <property type="project" value="TreeGrafter"/>
</dbReference>
<dbReference type="GO" id="GO:0016579">
    <property type="term" value="P:protein deubiquitination"/>
    <property type="evidence" value="ECO:0007669"/>
    <property type="project" value="InterPro"/>
</dbReference>
<evidence type="ECO:0000256" key="4">
    <source>
        <dbReference type="ARBA" id="ARBA00022786"/>
    </source>
</evidence>
<evidence type="ECO:0000313" key="10">
    <source>
        <dbReference type="EMBL" id="CAG9318612.1"/>
    </source>
</evidence>
<keyword evidence="4 7" id="KW-0833">Ubl conjugation pathway</keyword>
<dbReference type="GO" id="GO:0004843">
    <property type="term" value="F:cysteine-type deubiquitinase activity"/>
    <property type="evidence" value="ECO:0007669"/>
    <property type="project" value="UniProtKB-UniRule"/>
</dbReference>
<protein>
    <recommendedName>
        <fullName evidence="7">Ubiquitin carboxyl-terminal hydrolase</fullName>
        <ecNumber evidence="7">3.4.19.12</ecNumber>
    </recommendedName>
</protein>
<comment type="catalytic activity">
    <reaction evidence="1 7">
        <text>Thiol-dependent hydrolysis of ester, thioester, amide, peptide and isopeptide bonds formed by the C-terminal Gly of ubiquitin (a 76-residue protein attached to proteins as an intracellular targeting signal).</text>
        <dbReference type="EC" id="3.4.19.12"/>
    </reaction>
</comment>
<feature type="compositionally biased region" description="Basic residues" evidence="8">
    <location>
        <begin position="416"/>
        <end position="430"/>
    </location>
</feature>